<dbReference type="SUPFAM" id="SSF52799">
    <property type="entry name" value="(Phosphotyrosine protein) phosphatases II"/>
    <property type="match status" value="1"/>
</dbReference>
<dbReference type="InterPro" id="IPR029021">
    <property type="entry name" value="Prot-tyrosine_phosphatase-like"/>
</dbReference>
<dbReference type="InterPro" id="IPR000387">
    <property type="entry name" value="Tyr_Pase_dom"/>
</dbReference>
<proteinExistence type="predicted"/>
<evidence type="ECO:0000313" key="2">
    <source>
        <dbReference type="EMBL" id="CAB4929863.1"/>
    </source>
</evidence>
<reference evidence="2" key="1">
    <citation type="submission" date="2020-05" db="EMBL/GenBank/DDBJ databases">
        <authorList>
            <person name="Chiriac C."/>
            <person name="Salcher M."/>
            <person name="Ghai R."/>
            <person name="Kavagutti S V."/>
        </authorList>
    </citation>
    <scope>NUCLEOTIDE SEQUENCE</scope>
</reference>
<sequence>MTTSKATPLEIDGLANARDLGGLRTGDGRIVRRGAAVRCDNLLSLTAKGHQDLIEIVGPRTVIDLRMELEVERGGYTFTDETITVLNYPMLPLSGVNQEQIDAGACDNLIDDYMGQIEVNGDAVVKALRVIAEPEQHPVVYHCTAGKDRTGIVTAMLLGILGVDDATIAADYHETTANMVPIIARMRSAQVYKDNGLAYAPDWIFESEPETMLAFLTRMTQRYGSAEAWALGRGLSPAEIVSIRADLLVDESGD</sequence>
<dbReference type="InterPro" id="IPR026893">
    <property type="entry name" value="Tyr/Ser_Pase_IphP-type"/>
</dbReference>
<dbReference type="PANTHER" id="PTHR31126">
    <property type="entry name" value="TYROSINE-PROTEIN PHOSPHATASE"/>
    <property type="match status" value="1"/>
</dbReference>
<feature type="domain" description="Tyrosine specific protein phosphatases" evidence="1">
    <location>
        <begin position="122"/>
        <end position="198"/>
    </location>
</feature>
<dbReference type="EMBL" id="CAFBNE010000003">
    <property type="protein sequence ID" value="CAB4929863.1"/>
    <property type="molecule type" value="Genomic_DNA"/>
</dbReference>
<evidence type="ECO:0000259" key="1">
    <source>
        <dbReference type="PROSITE" id="PS50056"/>
    </source>
</evidence>
<gene>
    <name evidence="2" type="ORF">UFOPK3772_00185</name>
</gene>
<dbReference type="Pfam" id="PF13350">
    <property type="entry name" value="Y_phosphatase3"/>
    <property type="match status" value="1"/>
</dbReference>
<dbReference type="AlphaFoldDB" id="A0A6J7IF92"/>
<dbReference type="GO" id="GO:0004721">
    <property type="term" value="F:phosphoprotein phosphatase activity"/>
    <property type="evidence" value="ECO:0007669"/>
    <property type="project" value="InterPro"/>
</dbReference>
<dbReference type="PANTHER" id="PTHR31126:SF1">
    <property type="entry name" value="TYROSINE SPECIFIC PROTEIN PHOSPHATASES DOMAIN-CONTAINING PROTEIN"/>
    <property type="match status" value="1"/>
</dbReference>
<dbReference type="PROSITE" id="PS50056">
    <property type="entry name" value="TYR_PHOSPHATASE_2"/>
    <property type="match status" value="1"/>
</dbReference>
<protein>
    <submittedName>
        <fullName evidence="2">Unannotated protein</fullName>
    </submittedName>
</protein>
<organism evidence="2">
    <name type="scientific">freshwater metagenome</name>
    <dbReference type="NCBI Taxonomy" id="449393"/>
    <lineage>
        <taxon>unclassified sequences</taxon>
        <taxon>metagenomes</taxon>
        <taxon>ecological metagenomes</taxon>
    </lineage>
</organism>
<name>A0A6J7IF92_9ZZZZ</name>
<dbReference type="Gene3D" id="3.90.190.10">
    <property type="entry name" value="Protein tyrosine phosphatase superfamily"/>
    <property type="match status" value="1"/>
</dbReference>
<accession>A0A6J7IF92</accession>